<dbReference type="GO" id="GO:0006144">
    <property type="term" value="P:purine nucleobase metabolic process"/>
    <property type="evidence" value="ECO:0007669"/>
    <property type="project" value="UniProtKB-KW"/>
</dbReference>
<dbReference type="PANTHER" id="PTHR43466">
    <property type="entry name" value="2-OXO-4-HYDROXY-4-CARBOXY-5-UREIDOIMIDAZOLINE DECARBOXYLASE-RELATED"/>
    <property type="match status" value="1"/>
</dbReference>
<sequence length="178" mass="19176">MTQPPSTRPLFLSELNALPASEFERHFAGVLEHSPHYAAAVAAGRPYADAEAVAGAFAHAVHADTEAAQLALIRAHPDLAGKAALAGNLTAESASEQASAGLDRLNTEEFAEFQRLNSAYHEKFGLPYVVCVRENTKDSIFEGARRRLSHTPDQERAAALHEIGRIARLRVLDLVAEG</sequence>
<dbReference type="AlphaFoldDB" id="A0A918CB19"/>
<evidence type="ECO:0000256" key="1">
    <source>
        <dbReference type="ARBA" id="ARBA00001163"/>
    </source>
</evidence>
<comment type="caution">
    <text evidence="8">The sequence shown here is derived from an EMBL/GenBank/DDBJ whole genome shotgun (WGS) entry which is preliminary data.</text>
</comment>
<organism evidence="8 9">
    <name type="scientific">Deinococcus ruber</name>
    <dbReference type="NCBI Taxonomy" id="1848197"/>
    <lineage>
        <taxon>Bacteria</taxon>
        <taxon>Thermotogati</taxon>
        <taxon>Deinococcota</taxon>
        <taxon>Deinococci</taxon>
        <taxon>Deinococcales</taxon>
        <taxon>Deinococcaceae</taxon>
        <taxon>Deinococcus</taxon>
    </lineage>
</organism>
<accession>A0A918CB19</accession>
<dbReference type="GO" id="GO:0019628">
    <property type="term" value="P:urate catabolic process"/>
    <property type="evidence" value="ECO:0007669"/>
    <property type="project" value="TreeGrafter"/>
</dbReference>
<evidence type="ECO:0000313" key="9">
    <source>
        <dbReference type="Proteomes" id="UP000603865"/>
    </source>
</evidence>
<dbReference type="InterPro" id="IPR017580">
    <property type="entry name" value="OHCU_decarboxylase-1"/>
</dbReference>
<dbReference type="Pfam" id="PF09349">
    <property type="entry name" value="OHCU_decarbox"/>
    <property type="match status" value="1"/>
</dbReference>
<dbReference type="InterPro" id="IPR036778">
    <property type="entry name" value="OHCU_decarboxylase_sf"/>
</dbReference>
<dbReference type="RefSeq" id="WP_229776078.1">
    <property type="nucleotide sequence ID" value="NZ_BMQL01000016.1"/>
</dbReference>
<keyword evidence="4" id="KW-0659">Purine metabolism</keyword>
<keyword evidence="5" id="KW-0210">Decarboxylase</keyword>
<keyword evidence="6" id="KW-0456">Lyase</keyword>
<evidence type="ECO:0000256" key="3">
    <source>
        <dbReference type="ARBA" id="ARBA00012257"/>
    </source>
</evidence>
<dbReference type="Gene3D" id="1.10.3330.10">
    <property type="entry name" value="Oxo-4-hydroxy-4-carboxy-5-ureidoimidazoline decarboxylase"/>
    <property type="match status" value="1"/>
</dbReference>
<evidence type="ECO:0000256" key="6">
    <source>
        <dbReference type="ARBA" id="ARBA00023239"/>
    </source>
</evidence>
<feature type="domain" description="Oxo-4-hydroxy-4-carboxy-5-ureidoimidazoline decarboxylase" evidence="7">
    <location>
        <begin position="16"/>
        <end position="171"/>
    </location>
</feature>
<proteinExistence type="predicted"/>
<dbReference type="EC" id="4.1.1.97" evidence="3"/>
<gene>
    <name evidence="8" type="ORF">GCM10008957_28160</name>
</gene>
<dbReference type="GO" id="GO:0000255">
    <property type="term" value="P:allantoin metabolic process"/>
    <property type="evidence" value="ECO:0007669"/>
    <property type="project" value="InterPro"/>
</dbReference>
<comment type="pathway">
    <text evidence="2">Purine metabolism; urate degradation; (S)-allantoin from urate: step 3/3.</text>
</comment>
<dbReference type="Proteomes" id="UP000603865">
    <property type="component" value="Unassembled WGS sequence"/>
</dbReference>
<comment type="catalytic activity">
    <reaction evidence="1">
        <text>5-hydroxy-2-oxo-4-ureido-2,5-dihydro-1H-imidazole-5-carboxylate + H(+) = (S)-allantoin + CO2</text>
        <dbReference type="Rhea" id="RHEA:26301"/>
        <dbReference type="ChEBI" id="CHEBI:15378"/>
        <dbReference type="ChEBI" id="CHEBI:15678"/>
        <dbReference type="ChEBI" id="CHEBI:16526"/>
        <dbReference type="ChEBI" id="CHEBI:58639"/>
        <dbReference type="EC" id="4.1.1.97"/>
    </reaction>
</comment>
<evidence type="ECO:0000256" key="2">
    <source>
        <dbReference type="ARBA" id="ARBA00004754"/>
    </source>
</evidence>
<dbReference type="InterPro" id="IPR018020">
    <property type="entry name" value="OHCU_decarboxylase"/>
</dbReference>
<protein>
    <recommendedName>
        <fullName evidence="3">2-oxo-4-hydroxy-4-carboxy-5-ureidoimidazoline decarboxylase</fullName>
        <ecNumber evidence="3">4.1.1.97</ecNumber>
    </recommendedName>
</protein>
<reference evidence="8" key="2">
    <citation type="submission" date="2020-09" db="EMBL/GenBank/DDBJ databases">
        <authorList>
            <person name="Sun Q."/>
            <person name="Ohkuma M."/>
        </authorList>
    </citation>
    <scope>NUCLEOTIDE SEQUENCE</scope>
    <source>
        <strain evidence="8">JCM 31311</strain>
    </source>
</reference>
<evidence type="ECO:0000256" key="5">
    <source>
        <dbReference type="ARBA" id="ARBA00022793"/>
    </source>
</evidence>
<dbReference type="EMBL" id="BMQL01000016">
    <property type="protein sequence ID" value="GGR13696.1"/>
    <property type="molecule type" value="Genomic_DNA"/>
</dbReference>
<dbReference type="SUPFAM" id="SSF158694">
    <property type="entry name" value="UraD-Like"/>
    <property type="match status" value="1"/>
</dbReference>
<dbReference type="GO" id="GO:0051997">
    <property type="term" value="F:2-oxo-4-hydroxy-4-carboxy-5-ureidoimidazoline decarboxylase activity"/>
    <property type="evidence" value="ECO:0007669"/>
    <property type="project" value="UniProtKB-EC"/>
</dbReference>
<reference evidence="8" key="1">
    <citation type="journal article" date="2014" name="Int. J. Syst. Evol. Microbiol.">
        <title>Complete genome sequence of Corynebacterium casei LMG S-19264T (=DSM 44701T), isolated from a smear-ripened cheese.</title>
        <authorList>
            <consortium name="US DOE Joint Genome Institute (JGI-PGF)"/>
            <person name="Walter F."/>
            <person name="Albersmeier A."/>
            <person name="Kalinowski J."/>
            <person name="Ruckert C."/>
        </authorList>
    </citation>
    <scope>NUCLEOTIDE SEQUENCE</scope>
    <source>
        <strain evidence="8">JCM 31311</strain>
    </source>
</reference>
<dbReference type="PANTHER" id="PTHR43466:SF1">
    <property type="entry name" value="2-OXO-4-HYDROXY-4-CARBOXY-5-UREIDOIMIDAZOLINE DECARBOXYLASE-RELATED"/>
    <property type="match status" value="1"/>
</dbReference>
<evidence type="ECO:0000259" key="7">
    <source>
        <dbReference type="Pfam" id="PF09349"/>
    </source>
</evidence>
<evidence type="ECO:0000313" key="8">
    <source>
        <dbReference type="EMBL" id="GGR13696.1"/>
    </source>
</evidence>
<evidence type="ECO:0000256" key="4">
    <source>
        <dbReference type="ARBA" id="ARBA00022631"/>
    </source>
</evidence>
<keyword evidence="9" id="KW-1185">Reference proteome</keyword>
<dbReference type="NCBIfam" id="TIGR03164">
    <property type="entry name" value="UHCUDC"/>
    <property type="match status" value="1"/>
</dbReference>
<name>A0A918CB19_9DEIO</name>